<dbReference type="InterPro" id="IPR017853">
    <property type="entry name" value="GH"/>
</dbReference>
<dbReference type="InterPro" id="IPR006101">
    <property type="entry name" value="Glyco_hydro_2"/>
</dbReference>
<gene>
    <name evidence="14" type="ORF">IPZ78_01615</name>
</gene>
<evidence type="ECO:0000259" key="13">
    <source>
        <dbReference type="Pfam" id="PF02837"/>
    </source>
</evidence>
<dbReference type="InterPro" id="IPR006104">
    <property type="entry name" value="Glyco_hydro_2_N"/>
</dbReference>
<dbReference type="PANTHER" id="PTHR46323">
    <property type="entry name" value="BETA-GALACTOSIDASE"/>
    <property type="match status" value="1"/>
</dbReference>
<comment type="subunit">
    <text evidence="4">Monomer.</text>
</comment>
<keyword evidence="10" id="KW-0732">Signal</keyword>
<sequence>MLRILSAFVLLILVVANYAKTFAQTEKAIQYLSGKDNENTVDWDFWVSGGRKAGQWSKIAVPSHWEQQGFGSYNYGRDYVTYGKNFQFNEEYAVYRHNFTIPTAWKDKKVSIVFEGSMTDTEVKINGKVAGPTHQGSFYRFAYDISDKIKVGGNNTIEVVVWKMSKDRTVNNAERLADYWIFGGIYRPVYLQATPKQHITWTAIDAKADGTFKTNIHVENIQSKSNVKVDIKDKLGKIVATNTVVVNPNDSVVSLKLTVKNPKLWTAETPNLYHAEYSLLQNNKTTYKQKERFGFRTIEVRQGDGIYVNGTKIKMKGVNRHVWWPETGRSVNKNIDLQDVKLIKEMNMNAVRCSHYPPDKAFLEICDSLGLYVLDELAGWQKAYGTDVGRKLVKELVMRDVNHPSIILWANGNEGGHNKELVAEYGKYDLSNRTVIHAHHRPGNEINGIDCNHYEDYYSTKKILEGPNIYMPTEFLHAQDDGGAAAGLADIWELHWKSKLGAGGFIWNLADEGLVRTDFNNQIDINGVNAPDGILGPHRQKEGSFYAIREIYAPVHIKMKKLPIAFDGRILVENRYHFTNLNSCKFEYRLVNYQKPYANTAGIANEIVKAVASPTINPIDSGFVQLNLPANWKDYDALLLTAVDHHNKEIFTWSWQVKNSSHVTASILPLDTRTAVESVEDSLNYSLKANGITAFISKKTGLLVDLANDYSMKMAFRNGPVLVNGTSTFVSIQRKDDGENKVIEALYQGDLKFIRWTMRPDGWLKLDYQYHLNADVPFAGVSFDFPESYMLSAKWLGNGPHRVWKNRTQGVFRNNWEKMYNDSKPGVGPWNFPEFKGYFSNINWIQFNSVQGKFLVATDQDDLFVRLFDFHGMSGPQGYPQLPKGNVSFLDAIPAIGSKLALGINNNAGVNGPAGELNKMREPVTRTLYFYFGTPKGSKDNTQFEMPKVNVLTD</sequence>
<dbReference type="RefSeq" id="WP_225551181.1">
    <property type="nucleotide sequence ID" value="NZ_JADEYP010000002.1"/>
</dbReference>
<dbReference type="InterPro" id="IPR008979">
    <property type="entry name" value="Galactose-bd-like_sf"/>
</dbReference>
<dbReference type="InterPro" id="IPR013783">
    <property type="entry name" value="Ig-like_fold"/>
</dbReference>
<keyword evidence="15" id="KW-1185">Reference proteome</keyword>
<dbReference type="PANTHER" id="PTHR46323:SF2">
    <property type="entry name" value="BETA-GALACTOSIDASE"/>
    <property type="match status" value="1"/>
</dbReference>
<dbReference type="Pfam" id="PF02836">
    <property type="entry name" value="Glyco_hydro_2_C"/>
    <property type="match status" value="1"/>
</dbReference>
<accession>A0ABS7Z0Z5</accession>
<dbReference type="SUPFAM" id="SSF74650">
    <property type="entry name" value="Galactose mutarotase-like"/>
    <property type="match status" value="1"/>
</dbReference>
<dbReference type="InterPro" id="IPR006102">
    <property type="entry name" value="Ig-like_GH2"/>
</dbReference>
<comment type="catalytic activity">
    <reaction evidence="1 9">
        <text>Hydrolysis of terminal non-reducing beta-D-galactose residues in beta-D-galactosides.</text>
        <dbReference type="EC" id="3.2.1.23"/>
    </reaction>
</comment>
<proteinExistence type="inferred from homology"/>
<evidence type="ECO:0000256" key="9">
    <source>
        <dbReference type="RuleBase" id="RU361154"/>
    </source>
</evidence>
<comment type="similarity">
    <text evidence="3 9">Belongs to the glycosyl hydrolase 2 family.</text>
</comment>
<protein>
    <recommendedName>
        <fullName evidence="5 9">Beta-galactosidase</fullName>
        <ecNumber evidence="5 9">3.2.1.23</ecNumber>
    </recommendedName>
    <alternativeName>
        <fullName evidence="9">Lactase</fullName>
    </alternativeName>
</protein>
<name>A0ABS7Z0Z5_9SPHI</name>
<evidence type="ECO:0000256" key="1">
    <source>
        <dbReference type="ARBA" id="ARBA00001412"/>
    </source>
</evidence>
<keyword evidence="7" id="KW-0106">Calcium</keyword>
<feature type="domain" description="Glycosyl hydrolases family 2 sugar binding" evidence="13">
    <location>
        <begin position="57"/>
        <end position="195"/>
    </location>
</feature>
<evidence type="ECO:0000313" key="15">
    <source>
        <dbReference type="Proteomes" id="UP001165302"/>
    </source>
</evidence>
<evidence type="ECO:0000256" key="2">
    <source>
        <dbReference type="ARBA" id="ARBA00001913"/>
    </source>
</evidence>
<evidence type="ECO:0000256" key="6">
    <source>
        <dbReference type="ARBA" id="ARBA00022801"/>
    </source>
</evidence>
<comment type="caution">
    <text evidence="14">The sequence shown here is derived from an EMBL/GenBank/DDBJ whole genome shotgun (WGS) entry which is preliminary data.</text>
</comment>
<dbReference type="Gene3D" id="2.60.120.260">
    <property type="entry name" value="Galactose-binding domain-like"/>
    <property type="match status" value="1"/>
</dbReference>
<feature type="domain" description="Glycoside hydrolase family 2 immunoglobulin-like beta-sandwich" evidence="11">
    <location>
        <begin position="198"/>
        <end position="296"/>
    </location>
</feature>
<dbReference type="Gene3D" id="2.70.98.10">
    <property type="match status" value="1"/>
</dbReference>
<dbReference type="EC" id="3.2.1.23" evidence="5 9"/>
<evidence type="ECO:0000256" key="5">
    <source>
        <dbReference type="ARBA" id="ARBA00012756"/>
    </source>
</evidence>
<dbReference type="InterPro" id="IPR036156">
    <property type="entry name" value="Beta-gal/glucu_dom_sf"/>
</dbReference>
<dbReference type="Pfam" id="PF00703">
    <property type="entry name" value="Glyco_hydro_2"/>
    <property type="match status" value="1"/>
</dbReference>
<keyword evidence="6 9" id="KW-0378">Hydrolase</keyword>
<evidence type="ECO:0000256" key="10">
    <source>
        <dbReference type="SAM" id="SignalP"/>
    </source>
</evidence>
<dbReference type="EMBL" id="JADEYP010000002">
    <property type="protein sequence ID" value="MCA5003844.1"/>
    <property type="molecule type" value="Genomic_DNA"/>
</dbReference>
<dbReference type="InterPro" id="IPR014718">
    <property type="entry name" value="GH-type_carb-bd"/>
</dbReference>
<evidence type="ECO:0000256" key="3">
    <source>
        <dbReference type="ARBA" id="ARBA00007401"/>
    </source>
</evidence>
<evidence type="ECO:0000313" key="14">
    <source>
        <dbReference type="EMBL" id="MCA5003844.1"/>
    </source>
</evidence>
<dbReference type="SUPFAM" id="SSF51445">
    <property type="entry name" value="(Trans)glycosidases"/>
    <property type="match status" value="1"/>
</dbReference>
<dbReference type="Gene3D" id="3.20.20.80">
    <property type="entry name" value="Glycosidases"/>
    <property type="match status" value="1"/>
</dbReference>
<dbReference type="Gene3D" id="2.60.40.10">
    <property type="entry name" value="Immunoglobulins"/>
    <property type="match status" value="1"/>
</dbReference>
<feature type="domain" description="Glycoside hydrolase family 2 catalytic" evidence="12">
    <location>
        <begin position="299"/>
        <end position="517"/>
    </location>
</feature>
<dbReference type="Pfam" id="PF02837">
    <property type="entry name" value="Glyco_hydro_2_N"/>
    <property type="match status" value="1"/>
</dbReference>
<dbReference type="Proteomes" id="UP001165302">
    <property type="component" value="Unassembled WGS sequence"/>
</dbReference>
<keyword evidence="8 9" id="KW-0326">Glycosidase</keyword>
<dbReference type="SUPFAM" id="SSF49303">
    <property type="entry name" value="beta-Galactosidase/glucuronidase domain"/>
    <property type="match status" value="1"/>
</dbReference>
<feature type="signal peptide" evidence="10">
    <location>
        <begin position="1"/>
        <end position="19"/>
    </location>
</feature>
<comment type="cofactor">
    <cofactor evidence="2">
        <name>Ca(2+)</name>
        <dbReference type="ChEBI" id="CHEBI:29108"/>
    </cofactor>
</comment>
<dbReference type="InterPro" id="IPR023230">
    <property type="entry name" value="Glyco_hydro_2_CS"/>
</dbReference>
<dbReference type="InterPro" id="IPR006103">
    <property type="entry name" value="Glyco_hydro_2_cat"/>
</dbReference>
<evidence type="ECO:0000256" key="4">
    <source>
        <dbReference type="ARBA" id="ARBA00011245"/>
    </source>
</evidence>
<evidence type="ECO:0000259" key="11">
    <source>
        <dbReference type="Pfam" id="PF00703"/>
    </source>
</evidence>
<evidence type="ECO:0000259" key="12">
    <source>
        <dbReference type="Pfam" id="PF02836"/>
    </source>
</evidence>
<dbReference type="SUPFAM" id="SSF49785">
    <property type="entry name" value="Galactose-binding domain-like"/>
    <property type="match status" value="1"/>
</dbReference>
<dbReference type="GO" id="GO:0016787">
    <property type="term" value="F:hydrolase activity"/>
    <property type="evidence" value="ECO:0007669"/>
    <property type="project" value="UniProtKB-KW"/>
</dbReference>
<dbReference type="InterPro" id="IPR011013">
    <property type="entry name" value="Gal_mutarotase_sf_dom"/>
</dbReference>
<dbReference type="InterPro" id="IPR050347">
    <property type="entry name" value="Bact_Beta-galactosidase"/>
</dbReference>
<organism evidence="14 15">
    <name type="scientific">Sphingobacterium bovistauri</name>
    <dbReference type="NCBI Taxonomy" id="2781959"/>
    <lineage>
        <taxon>Bacteria</taxon>
        <taxon>Pseudomonadati</taxon>
        <taxon>Bacteroidota</taxon>
        <taxon>Sphingobacteriia</taxon>
        <taxon>Sphingobacteriales</taxon>
        <taxon>Sphingobacteriaceae</taxon>
        <taxon>Sphingobacterium</taxon>
    </lineage>
</organism>
<reference evidence="14" key="1">
    <citation type="submission" date="2020-10" db="EMBL/GenBank/DDBJ databases">
        <authorList>
            <person name="Lu T."/>
            <person name="Wang Q."/>
            <person name="Han X."/>
        </authorList>
    </citation>
    <scope>NUCLEOTIDE SEQUENCE</scope>
    <source>
        <strain evidence="14">WQ 366</strain>
    </source>
</reference>
<dbReference type="PROSITE" id="PS00719">
    <property type="entry name" value="GLYCOSYL_HYDROL_F2_1"/>
    <property type="match status" value="1"/>
</dbReference>
<feature type="chain" id="PRO_5047449190" description="Beta-galactosidase" evidence="10">
    <location>
        <begin position="20"/>
        <end position="954"/>
    </location>
</feature>
<dbReference type="PRINTS" id="PR00132">
    <property type="entry name" value="GLHYDRLASE2"/>
</dbReference>
<evidence type="ECO:0000256" key="8">
    <source>
        <dbReference type="ARBA" id="ARBA00023295"/>
    </source>
</evidence>
<evidence type="ECO:0000256" key="7">
    <source>
        <dbReference type="ARBA" id="ARBA00022837"/>
    </source>
</evidence>